<evidence type="ECO:0000313" key="3">
    <source>
        <dbReference type="Proteomes" id="UP000257323"/>
    </source>
</evidence>
<dbReference type="SMART" id="SM00481">
    <property type="entry name" value="POLIIIAc"/>
    <property type="match status" value="1"/>
</dbReference>
<feature type="domain" description="Polymerase/histidinol phosphatase N-terminal" evidence="1">
    <location>
        <begin position="8"/>
        <end position="74"/>
    </location>
</feature>
<dbReference type="EMBL" id="QUAH01000007">
    <property type="protein sequence ID" value="RFT15667.1"/>
    <property type="molecule type" value="Genomic_DNA"/>
</dbReference>
<name>A0A3E2BLY6_9BACT</name>
<evidence type="ECO:0000259" key="1">
    <source>
        <dbReference type="SMART" id="SM00481"/>
    </source>
</evidence>
<dbReference type="InterPro" id="IPR016195">
    <property type="entry name" value="Pol/histidinol_Pase-like"/>
</dbReference>
<dbReference type="InterPro" id="IPR052018">
    <property type="entry name" value="PHP_domain"/>
</dbReference>
<evidence type="ECO:0000313" key="2">
    <source>
        <dbReference type="EMBL" id="RFT15667.1"/>
    </source>
</evidence>
<dbReference type="GO" id="GO:0004534">
    <property type="term" value="F:5'-3' RNA exonuclease activity"/>
    <property type="evidence" value="ECO:0007669"/>
    <property type="project" value="TreeGrafter"/>
</dbReference>
<organism evidence="2 3">
    <name type="scientific">Candidatus Saccharicenans subterraneus</name>
    <dbReference type="NCBI Taxonomy" id="2508984"/>
    <lineage>
        <taxon>Bacteria</taxon>
        <taxon>Candidatus Aminicenantota</taxon>
        <taxon>Candidatus Aminicenantia</taxon>
        <taxon>Candidatus Aminicenantales</taxon>
        <taxon>Candidatus Saccharicenantaceae</taxon>
        <taxon>Candidatus Saccharicenans</taxon>
    </lineage>
</organism>
<reference evidence="2 3" key="1">
    <citation type="submission" date="2018-08" db="EMBL/GenBank/DDBJ databases">
        <title>Genome analysis of the thermophilic bacterium of the candidate phylum Aminicenantes from deep subsurface aquifer revealed its physiology and ecological role.</title>
        <authorList>
            <person name="Kadnikov V.V."/>
            <person name="Mardanov A.V."/>
            <person name="Beletsky A.V."/>
            <person name="Karnachuk O.V."/>
            <person name="Ravin N.V."/>
        </authorList>
    </citation>
    <scope>NUCLEOTIDE SEQUENCE [LARGE SCALE GENOMIC DNA]</scope>
    <source>
        <strain evidence="2">BY38</strain>
    </source>
</reference>
<dbReference type="PANTHER" id="PTHR42924:SF18">
    <property type="entry name" value="POLYMERASE_HISTIDINOL PHOSPHATASE N-TERMINAL DOMAIN-CONTAINING PROTEIN"/>
    <property type="match status" value="1"/>
</dbReference>
<accession>A0A3E2BLY6</accession>
<comment type="caution">
    <text evidence="2">The sequence shown here is derived from an EMBL/GenBank/DDBJ whole genome shotgun (WGS) entry which is preliminary data.</text>
</comment>
<dbReference type="InterPro" id="IPR003141">
    <property type="entry name" value="Pol/His_phosphatase_N"/>
</dbReference>
<sequence length="313" mass="35657">MEDGWRAADLHLHTFYSYDVVPTREVDPLVLYEKARARGMSFVCFTDHDTMKAYDRVGWTREGVVTGVEVKVLDRKRVGHTVHINVYLLSRQQFEEIEKIARVAGDIEMLVEYLKAENLPFTFNHPFWHEPVEKLNAGAVVELADVFPVLEYNLGRIAKLNRMVLELAAAKSKGVVAGTDSQTGDVGRIFTVARGENFREFFEAIKSGDSRLVTEDLTYHRIKNEIRNRLEMLMDNRRWVMGKEGLRMETGNALADAVIETLSGGREDVLAVKREVTKFLARIVSSTGVPARLYLRKQNMLASRIQQELNLAL</sequence>
<dbReference type="CDD" id="cd07432">
    <property type="entry name" value="PHP_HisPPase"/>
    <property type="match status" value="1"/>
</dbReference>
<gene>
    <name evidence="2" type="ORF">OP8BY_0042</name>
</gene>
<dbReference type="Proteomes" id="UP000257323">
    <property type="component" value="Unassembled WGS sequence"/>
</dbReference>
<dbReference type="AlphaFoldDB" id="A0A3E2BLY6"/>
<proteinExistence type="predicted"/>
<dbReference type="PANTHER" id="PTHR42924">
    <property type="entry name" value="EXONUCLEASE"/>
    <property type="match status" value="1"/>
</dbReference>
<dbReference type="Gene3D" id="3.20.20.140">
    <property type="entry name" value="Metal-dependent hydrolases"/>
    <property type="match status" value="1"/>
</dbReference>
<dbReference type="SUPFAM" id="SSF89550">
    <property type="entry name" value="PHP domain-like"/>
    <property type="match status" value="1"/>
</dbReference>
<dbReference type="GO" id="GO:0035312">
    <property type="term" value="F:5'-3' DNA exonuclease activity"/>
    <property type="evidence" value="ECO:0007669"/>
    <property type="project" value="TreeGrafter"/>
</dbReference>
<protein>
    <recommendedName>
        <fullName evidence="1">Polymerase/histidinol phosphatase N-terminal domain-containing protein</fullName>
    </recommendedName>
</protein>